<proteinExistence type="predicted"/>
<sequence>MANFKKVFNFREGVQVDDQTFVVNGSLVGIGTSIPGKFLDVQRDATFSGLTTFTNVIVSAGATFETGITSVIVGNFSFNTGFVTAASGVVTYYGDGSQLSDLPTSQWVDVDTGIGVSSVYNGGNVGIATLVPQFQLQVGGNPEQGFDGFAVNYGNVYVSGAMTAFRFVGDGALLTDLNADELTSGIVTQARIPRLELDKIPLIPDYKLEQNLQISGILTAQGGFIGSLTGNVEGDVISSGFSTFTDAEVTGTLTAVATTALSLSGEPDIRVGFVSANIIDAGIAFTVSRADITGDLAVGILTVTDGSVKVGTSGSIFNITDGAIGIGTTQPTSTMVLFQQEGTNLEILTETGAATLNLGGDLGIGNSTAELRQEVLRLELSNYANGDFIYHLGRDKSIGDVNGNYRWLRGDPASEDMTLTKDGNLGLGITAPGRKLVVTGDTQLDGNVLINNGAEIINDVYVYGGLSYNSSSGIATAYNLDVLADLEVTGVSSFIGEVIFPDGTNIYTSSGISTFNDVVVTGSLNLDQLTNFNYNTTSGITTVNDLVITGIASFTGAPAFNLNVTTGISTLRNLDVSGDLQVGGATTVQQFECASSVGICTFNEVDAAGVVGIRSDIFVVGTALSVTGITTFSDEVYFLTAVQLPDGSSIYTSSGISTFNNLDVGNTLQVGVGASIPQIDSDLIITGVTTIGAGITVSDSEVAINTRLNVGLGTEIVNIGFATIQTKCALDMSSRIDVQAYFMPPVLTTTQRNLLDPLYAGAIIFNSSTGKHQGYDGSSWNDFY</sequence>
<keyword evidence="2" id="KW-1185">Reference proteome</keyword>
<organism evidence="1 2">
    <name type="scientific">Synechococcus phage S-T4</name>
    <dbReference type="NCBI Taxonomy" id="2268578"/>
    <lineage>
        <taxon>Viruses</taxon>
        <taxon>Duplodnaviria</taxon>
        <taxon>Heunggongvirae</taxon>
        <taxon>Uroviricota</taxon>
        <taxon>Caudoviricetes</taxon>
        <taxon>Pantevenvirales</taxon>
        <taxon>Kyanoviridae</taxon>
        <taxon>Tamkungvirus</taxon>
        <taxon>Tamkungvirus ST4</taxon>
    </lineage>
</organism>
<dbReference type="GeneID" id="55001811"/>
<dbReference type="Proteomes" id="UP000257648">
    <property type="component" value="Segment"/>
</dbReference>
<accession>A0A385EFK0</accession>
<evidence type="ECO:0000313" key="2">
    <source>
        <dbReference type="Proteomes" id="UP000257648"/>
    </source>
</evidence>
<dbReference type="RefSeq" id="YP_009810789.1">
    <property type="nucleotide sequence ID" value="NC_048049.1"/>
</dbReference>
<reference evidence="2" key="1">
    <citation type="submission" date="2018-05" db="EMBL/GenBank/DDBJ databases">
        <authorList>
            <person name="You S."/>
        </authorList>
    </citation>
    <scope>NUCLEOTIDE SEQUENCE [LARGE SCALE GENOMIC DNA]</scope>
</reference>
<protein>
    <submittedName>
        <fullName evidence="1">Uncharacterized protein</fullName>
    </submittedName>
</protein>
<dbReference type="EMBL" id="MH412654">
    <property type="protein sequence ID" value="AXQ70430.1"/>
    <property type="molecule type" value="Genomic_DNA"/>
</dbReference>
<dbReference type="KEGG" id="vg:55001811"/>
<name>A0A385EFK0_9CAUD</name>
<evidence type="ECO:0000313" key="1">
    <source>
        <dbReference type="EMBL" id="AXQ70430.1"/>
    </source>
</evidence>